<evidence type="ECO:0000256" key="2">
    <source>
        <dbReference type="ARBA" id="ARBA00007749"/>
    </source>
</evidence>
<dbReference type="GO" id="GO:0016787">
    <property type="term" value="F:hydrolase activity"/>
    <property type="evidence" value="ECO:0007669"/>
    <property type="project" value="UniProtKB-KW"/>
</dbReference>
<comment type="cofactor">
    <cofactor evidence="1">
        <name>Zn(2+)</name>
        <dbReference type="ChEBI" id="CHEBI:29105"/>
    </cofactor>
</comment>
<dbReference type="GO" id="GO:0046872">
    <property type="term" value="F:metal ion binding"/>
    <property type="evidence" value="ECO:0007669"/>
    <property type="project" value="UniProtKB-KW"/>
</dbReference>
<keyword evidence="4" id="KW-0378">Hydrolase</keyword>
<dbReference type="AlphaFoldDB" id="A0AAW5EZ51"/>
<evidence type="ECO:0000256" key="1">
    <source>
        <dbReference type="ARBA" id="ARBA00001947"/>
    </source>
</evidence>
<organism evidence="7 8">
    <name type="scientific">Clostridium symbiosum</name>
    <name type="common">Bacteroides symbiosus</name>
    <dbReference type="NCBI Taxonomy" id="1512"/>
    <lineage>
        <taxon>Bacteria</taxon>
        <taxon>Bacillati</taxon>
        <taxon>Bacillota</taxon>
        <taxon>Clostridia</taxon>
        <taxon>Lachnospirales</taxon>
        <taxon>Lachnospiraceae</taxon>
        <taxon>Otoolea</taxon>
    </lineage>
</organism>
<evidence type="ECO:0000256" key="3">
    <source>
        <dbReference type="ARBA" id="ARBA00022723"/>
    </source>
</evidence>
<keyword evidence="5" id="KW-0862">Zinc</keyword>
<comment type="similarity">
    <text evidence="2">Belongs to the metallo-beta-lactamase superfamily.</text>
</comment>
<dbReference type="PANTHER" id="PTHR42978">
    <property type="entry name" value="QUORUM-QUENCHING LACTONASE YTNP-RELATED-RELATED"/>
    <property type="match status" value="1"/>
</dbReference>
<gene>
    <name evidence="7" type="ORF">K5I21_01730</name>
</gene>
<evidence type="ECO:0000259" key="6">
    <source>
        <dbReference type="SMART" id="SM00849"/>
    </source>
</evidence>
<dbReference type="InterPro" id="IPR051013">
    <property type="entry name" value="MBL_superfamily_lactonases"/>
</dbReference>
<evidence type="ECO:0000256" key="4">
    <source>
        <dbReference type="ARBA" id="ARBA00022801"/>
    </source>
</evidence>
<accession>A0AAW5EZ51</accession>
<dbReference type="SMART" id="SM00849">
    <property type="entry name" value="Lactamase_B"/>
    <property type="match status" value="1"/>
</dbReference>
<dbReference type="CDD" id="cd07729">
    <property type="entry name" value="AHL_lactonase_MBL-fold"/>
    <property type="match status" value="1"/>
</dbReference>
<comment type="caution">
    <text evidence="7">The sequence shown here is derived from an EMBL/GenBank/DDBJ whole genome shotgun (WGS) entry which is preliminary data.</text>
</comment>
<dbReference type="PANTHER" id="PTHR42978:SF7">
    <property type="entry name" value="METALLO-HYDROLASE RV2300C-RELATED"/>
    <property type="match status" value="1"/>
</dbReference>
<sequence length="272" mass="31067">MSNLTVRPINTGFVTMIPKQYLYHHSTVAFYPEASDQEEEYPVFTYLVEGGGKLLLVDTGMAYTERADKYHHHGSHQPEGMSIVEQLAALGYKPEEIDIIVFTHLHWDHCFYMEKFTNAKFYVNKKEYEFAMNPIPLYFKSYEAPELGITRPFEGIAMNLVEGDTEIMPGVRVFETPGHSIGHQSVEIDTAAGRYICCGDSIFIMDNVKPIEELHYDITPPNRFSDIVAAWKSIERIKERAEGPDKILTCHDREMLVRAAVTPVLGLEREGR</sequence>
<evidence type="ECO:0000313" key="8">
    <source>
        <dbReference type="Proteomes" id="UP001203136"/>
    </source>
</evidence>
<dbReference type="Proteomes" id="UP001203136">
    <property type="component" value="Unassembled WGS sequence"/>
</dbReference>
<name>A0AAW5EZ51_CLOSY</name>
<dbReference type="Pfam" id="PF00753">
    <property type="entry name" value="Lactamase_B"/>
    <property type="match status" value="1"/>
</dbReference>
<proteinExistence type="inferred from homology"/>
<dbReference type="InterPro" id="IPR001279">
    <property type="entry name" value="Metallo-B-lactamas"/>
</dbReference>
<dbReference type="EMBL" id="JAINVB010000001">
    <property type="protein sequence ID" value="MCK0084615.1"/>
    <property type="molecule type" value="Genomic_DNA"/>
</dbReference>
<protein>
    <submittedName>
        <fullName evidence="7">N-acyl homoserine lactonase family protein</fullName>
    </submittedName>
</protein>
<reference evidence="7" key="1">
    <citation type="journal article" date="2022" name="Cell Host Microbe">
        <title>Colonization of the live biotherapeutic product VE303 and modulation of the microbiota and metabolites in healthy volunteers.</title>
        <authorList>
            <person name="Dsouza M."/>
            <person name="Menon R."/>
            <person name="Crossette E."/>
            <person name="Bhattarai S.K."/>
            <person name="Schneider J."/>
            <person name="Kim Y.G."/>
            <person name="Reddy S."/>
            <person name="Caballero S."/>
            <person name="Felix C."/>
            <person name="Cornacchione L."/>
            <person name="Hendrickson J."/>
            <person name="Watson A.R."/>
            <person name="Minot S.S."/>
            <person name="Greenfield N."/>
            <person name="Schopf L."/>
            <person name="Szabady R."/>
            <person name="Patarroyo J."/>
            <person name="Smith W."/>
            <person name="Harrison P."/>
            <person name="Kuijper E.J."/>
            <person name="Kelly C.P."/>
            <person name="Olle B."/>
            <person name="Bobilev D."/>
            <person name="Silber J.L."/>
            <person name="Bucci V."/>
            <person name="Roberts B."/>
            <person name="Faith J."/>
            <person name="Norman J.M."/>
        </authorList>
    </citation>
    <scope>NUCLEOTIDE SEQUENCE</scope>
    <source>
        <strain evidence="7">VE303-04</strain>
    </source>
</reference>
<keyword evidence="3" id="KW-0479">Metal-binding</keyword>
<dbReference type="Gene3D" id="3.60.15.10">
    <property type="entry name" value="Ribonuclease Z/Hydroxyacylglutathione hydrolase-like"/>
    <property type="match status" value="1"/>
</dbReference>
<dbReference type="RefSeq" id="WP_024738945.1">
    <property type="nucleotide sequence ID" value="NZ_JAINVB010000001.1"/>
</dbReference>
<evidence type="ECO:0000313" key="7">
    <source>
        <dbReference type="EMBL" id="MCK0084615.1"/>
    </source>
</evidence>
<dbReference type="InterPro" id="IPR036866">
    <property type="entry name" value="RibonucZ/Hydroxyglut_hydro"/>
</dbReference>
<evidence type="ECO:0000256" key="5">
    <source>
        <dbReference type="ARBA" id="ARBA00022833"/>
    </source>
</evidence>
<dbReference type="SUPFAM" id="SSF56281">
    <property type="entry name" value="Metallo-hydrolase/oxidoreductase"/>
    <property type="match status" value="1"/>
</dbReference>
<feature type="domain" description="Metallo-beta-lactamase" evidence="6">
    <location>
        <begin position="42"/>
        <end position="251"/>
    </location>
</feature>